<reference evidence="10 11" key="1">
    <citation type="submission" date="2021-03" db="EMBL/GenBank/DDBJ databases">
        <title>Genomic Encyclopedia of Type Strains, Phase IV (KMG-IV): sequencing the most valuable type-strain genomes for metagenomic binning, comparative biology and taxonomic classification.</title>
        <authorList>
            <person name="Goeker M."/>
        </authorList>
    </citation>
    <scope>NUCLEOTIDE SEQUENCE [LARGE SCALE GENOMIC DNA]</scope>
    <source>
        <strain evidence="10 11">DSM 28650</strain>
    </source>
</reference>
<dbReference type="InterPro" id="IPR023299">
    <property type="entry name" value="ATPase_P-typ_cyto_dom_N"/>
</dbReference>
<evidence type="ECO:0000259" key="9">
    <source>
        <dbReference type="SMART" id="SM00831"/>
    </source>
</evidence>
<dbReference type="Pfam" id="PF00122">
    <property type="entry name" value="E1-E2_ATPase"/>
    <property type="match status" value="1"/>
</dbReference>
<dbReference type="SFLD" id="SFLDF00027">
    <property type="entry name" value="p-type_atpase"/>
    <property type="match status" value="1"/>
</dbReference>
<dbReference type="InterPro" id="IPR023298">
    <property type="entry name" value="ATPase_P-typ_TM_dom_sf"/>
</dbReference>
<keyword evidence="6 8" id="KW-1133">Transmembrane helix</keyword>
<proteinExistence type="predicted"/>
<evidence type="ECO:0000256" key="6">
    <source>
        <dbReference type="ARBA" id="ARBA00022989"/>
    </source>
</evidence>
<dbReference type="SUPFAM" id="SSF81660">
    <property type="entry name" value="Metal cation-transporting ATPase, ATP-binding domain N"/>
    <property type="match status" value="1"/>
</dbReference>
<dbReference type="SFLD" id="SFLDS00003">
    <property type="entry name" value="Haloacid_Dehalogenase"/>
    <property type="match status" value="1"/>
</dbReference>
<feature type="transmembrane region" description="Helical" evidence="8">
    <location>
        <begin position="808"/>
        <end position="826"/>
    </location>
</feature>
<dbReference type="SUPFAM" id="SSF81665">
    <property type="entry name" value="Calcium ATPase, transmembrane domain M"/>
    <property type="match status" value="1"/>
</dbReference>
<gene>
    <name evidence="10" type="ORF">J2Z44_000295</name>
</gene>
<evidence type="ECO:0000256" key="8">
    <source>
        <dbReference type="SAM" id="Phobius"/>
    </source>
</evidence>
<dbReference type="RefSeq" id="WP_021284771.1">
    <property type="nucleotide sequence ID" value="NZ_JAGGLL010000002.1"/>
</dbReference>
<dbReference type="Gene3D" id="3.40.1110.10">
    <property type="entry name" value="Calcium-transporting ATPase, cytoplasmic domain N"/>
    <property type="match status" value="1"/>
</dbReference>
<dbReference type="PANTHER" id="PTHR42861">
    <property type="entry name" value="CALCIUM-TRANSPORTING ATPASE"/>
    <property type="match status" value="1"/>
</dbReference>
<keyword evidence="5" id="KW-1278">Translocase</keyword>
<dbReference type="Pfam" id="PF08282">
    <property type="entry name" value="Hydrolase_3"/>
    <property type="match status" value="1"/>
</dbReference>
<accession>A0ABS4JZS8</accession>
<feature type="transmembrane region" description="Helical" evidence="8">
    <location>
        <begin position="672"/>
        <end position="693"/>
    </location>
</feature>
<evidence type="ECO:0000256" key="2">
    <source>
        <dbReference type="ARBA" id="ARBA00022692"/>
    </source>
</evidence>
<dbReference type="InterPro" id="IPR036412">
    <property type="entry name" value="HAD-like_sf"/>
</dbReference>
<keyword evidence="3" id="KW-0547">Nucleotide-binding</keyword>
<keyword evidence="4" id="KW-0067">ATP-binding</keyword>
<dbReference type="Pfam" id="PF13246">
    <property type="entry name" value="Cation_ATPase"/>
    <property type="match status" value="1"/>
</dbReference>
<evidence type="ECO:0000256" key="4">
    <source>
        <dbReference type="ARBA" id="ARBA00022840"/>
    </source>
</evidence>
<evidence type="ECO:0000313" key="11">
    <source>
        <dbReference type="Proteomes" id="UP001519308"/>
    </source>
</evidence>
<dbReference type="Gene3D" id="2.70.150.10">
    <property type="entry name" value="Calcium-transporting ATPase, cytoplasmic transduction domain A"/>
    <property type="match status" value="1"/>
</dbReference>
<dbReference type="SUPFAM" id="SSF81653">
    <property type="entry name" value="Calcium ATPase, transduction domain A"/>
    <property type="match status" value="1"/>
</dbReference>
<feature type="transmembrane region" description="Helical" evidence="8">
    <location>
        <begin position="846"/>
        <end position="865"/>
    </location>
</feature>
<dbReference type="InterPro" id="IPR004014">
    <property type="entry name" value="ATPase_P-typ_cation-transptr_N"/>
</dbReference>
<dbReference type="EMBL" id="JAGGLL010000002">
    <property type="protein sequence ID" value="MBP2020511.1"/>
    <property type="molecule type" value="Genomic_DNA"/>
</dbReference>
<evidence type="ECO:0000256" key="5">
    <source>
        <dbReference type="ARBA" id="ARBA00022967"/>
    </source>
</evidence>
<dbReference type="InterPro" id="IPR008250">
    <property type="entry name" value="ATPase_P-typ_transduc_dom_A_sf"/>
</dbReference>
<feature type="transmembrane region" description="Helical" evidence="8">
    <location>
        <begin position="59"/>
        <end position="75"/>
    </location>
</feature>
<keyword evidence="2 8" id="KW-0812">Transmembrane</keyword>
<dbReference type="InterPro" id="IPR044492">
    <property type="entry name" value="P_typ_ATPase_HD_dom"/>
</dbReference>
<dbReference type="InterPro" id="IPR023214">
    <property type="entry name" value="HAD_sf"/>
</dbReference>
<name>A0ABS4JZS8_9CLOT</name>
<evidence type="ECO:0000256" key="3">
    <source>
        <dbReference type="ARBA" id="ARBA00022741"/>
    </source>
</evidence>
<dbReference type="PRINTS" id="PR00120">
    <property type="entry name" value="HATPASE"/>
</dbReference>
<organism evidence="10 11">
    <name type="scientific">Clostridium punense</name>
    <dbReference type="NCBI Taxonomy" id="1054297"/>
    <lineage>
        <taxon>Bacteria</taxon>
        <taxon>Bacillati</taxon>
        <taxon>Bacillota</taxon>
        <taxon>Clostridia</taxon>
        <taxon>Eubacteriales</taxon>
        <taxon>Clostridiaceae</taxon>
        <taxon>Clostridium</taxon>
    </lineage>
</organism>
<dbReference type="InterPro" id="IPR059000">
    <property type="entry name" value="ATPase_P-type_domA"/>
</dbReference>
<dbReference type="InterPro" id="IPR006068">
    <property type="entry name" value="ATPase_P-typ_cation-transptr_C"/>
</dbReference>
<feature type="transmembrane region" description="Helical" evidence="8">
    <location>
        <begin position="270"/>
        <end position="296"/>
    </location>
</feature>
<protein>
    <submittedName>
        <fullName evidence="10">Ca2+-transporting ATPase</fullName>
    </submittedName>
</protein>
<dbReference type="Proteomes" id="UP001519308">
    <property type="component" value="Unassembled WGS sequence"/>
</dbReference>
<comment type="subcellular location">
    <subcellularLocation>
        <location evidence="1">Membrane</location>
        <topology evidence="1">Multi-pass membrane protein</topology>
    </subcellularLocation>
</comment>
<dbReference type="InterPro" id="IPR018303">
    <property type="entry name" value="ATPase_P-typ_P_site"/>
</dbReference>
<dbReference type="CDD" id="cd02089">
    <property type="entry name" value="P-type_ATPase_Ca_prok"/>
    <property type="match status" value="1"/>
</dbReference>
<dbReference type="PRINTS" id="PR00119">
    <property type="entry name" value="CATATPASE"/>
</dbReference>
<keyword evidence="7 8" id="KW-0472">Membrane</keyword>
<dbReference type="SFLD" id="SFLDG00002">
    <property type="entry name" value="C1.7:_P-type_atpase_like"/>
    <property type="match status" value="1"/>
</dbReference>
<dbReference type="SMART" id="SM00831">
    <property type="entry name" value="Cation_ATPase_N"/>
    <property type="match status" value="1"/>
</dbReference>
<dbReference type="Pfam" id="PF00690">
    <property type="entry name" value="Cation_ATPase_N"/>
    <property type="match status" value="1"/>
</dbReference>
<sequence length="871" mass="95814">MNNFYNKTADEALKAINVTSGGLSSDQVNKRREVHGYNELIEGRKKTAFQVFFEQFKDFLVIILIAAALISAFLGKFESTVVILVVVIVNSILGTVQHLKAEQSLNSLKALSSPNAKVLRNGEKIEIPSRELIIGDIMYLDAGDYISADARIIESHSLQVNESSLTGESEGVNKITEVIKEENVAIGDRKNMVFSGSFVTYGRGIVLVTDIGMNTEVGKIANLLETAKERKTPLQIGLDSFGKKLAIIILAISAVIFGLNIFRGEPIIDAFMFAVSLAVAAIPEALSSIVTVVLALGTQKMAKENAIVRKLHAVESLGSISIICSDKTGTLTQNKMTVQKVFVDGKIIDHDELDHNTEIEKQLVLMSLLCNDAVTIENREIGDPTEIALVNLGEIYGLDELKIRKEYGRLQELPFDSDRKLMSTMHKISGKNLMITKGALDVLLDRSVKVENSKGIASLTEEIKEKIQHTNIEFSKNGLRVLAFAFKEIDENRKLELEDEKDLTFVGLIAMIDPPRVESTEAVENCIKAGIKPIMITGDHKITASAIAKQIGILKNQSEAMEGYELDSITDEELKNKVENISVYARVSPEHKIRIVRAWQEKGNVVAMTGDGVNDAPALKQADIGIAMGITGTEVAKDAASMVLTDDNFSTIVKAISHGRSIYENIRNSIKFLLSGNTAGILSVLYASIWALPVPFAPVHLLFINLVTDSLPAIAIGLEPHNPNIMQEKPRGADSPILDKAFNLEVVFEGLLIALVTMIAFHMGLKTADTITASTMAFSTLCLARLLHGFNCRSKESILRVGVFSNKYLWFAVILGYFLLILVLNFRPIMGIFEVTTLNFNQYSIVYGLSFMPLLLVQVYKLIFVKYTKEV</sequence>
<dbReference type="NCBIfam" id="TIGR01494">
    <property type="entry name" value="ATPase_P-type"/>
    <property type="match status" value="2"/>
</dbReference>
<dbReference type="Gene3D" id="1.20.1110.10">
    <property type="entry name" value="Calcium-transporting ATPase, transmembrane domain"/>
    <property type="match status" value="1"/>
</dbReference>
<evidence type="ECO:0000256" key="1">
    <source>
        <dbReference type="ARBA" id="ARBA00004141"/>
    </source>
</evidence>
<dbReference type="InterPro" id="IPR001757">
    <property type="entry name" value="P_typ_ATPase"/>
</dbReference>
<evidence type="ECO:0000313" key="10">
    <source>
        <dbReference type="EMBL" id="MBP2020511.1"/>
    </source>
</evidence>
<feature type="transmembrane region" description="Helical" evidence="8">
    <location>
        <begin position="245"/>
        <end position="264"/>
    </location>
</feature>
<comment type="caution">
    <text evidence="10">The sequence shown here is derived from an EMBL/GenBank/DDBJ whole genome shotgun (WGS) entry which is preliminary data.</text>
</comment>
<feature type="domain" description="Cation-transporting P-type ATPase N-terminal" evidence="9">
    <location>
        <begin position="3"/>
        <end position="76"/>
    </location>
</feature>
<dbReference type="Pfam" id="PF00689">
    <property type="entry name" value="Cation_ATPase_C"/>
    <property type="match status" value="1"/>
</dbReference>
<dbReference type="SUPFAM" id="SSF56784">
    <property type="entry name" value="HAD-like"/>
    <property type="match status" value="1"/>
</dbReference>
<feature type="transmembrane region" description="Helical" evidence="8">
    <location>
        <begin position="741"/>
        <end position="764"/>
    </location>
</feature>
<dbReference type="PROSITE" id="PS00154">
    <property type="entry name" value="ATPASE_E1_E2"/>
    <property type="match status" value="1"/>
</dbReference>
<evidence type="ECO:0000256" key="7">
    <source>
        <dbReference type="ARBA" id="ARBA00023136"/>
    </source>
</evidence>
<dbReference type="Gene3D" id="3.40.50.1000">
    <property type="entry name" value="HAD superfamily/HAD-like"/>
    <property type="match status" value="1"/>
</dbReference>
<keyword evidence="11" id="KW-1185">Reference proteome</keyword>